<name>A0ABS7CTE2_9BACT</name>
<sequence length="89" mass="9909">MRTNATQLARYAGEYQVAPKMSFIVKVNGSQLFVEAPGQDKFEVFPEAEDKLFVKVAPAQVTFEKDENGQIAKMNLHHGGRAMPAKKIN</sequence>
<dbReference type="Proteomes" id="UP000813018">
    <property type="component" value="Unassembled WGS sequence"/>
</dbReference>
<evidence type="ECO:0000313" key="3">
    <source>
        <dbReference type="Proteomes" id="UP000813018"/>
    </source>
</evidence>
<dbReference type="Pfam" id="PF11954">
    <property type="entry name" value="DUF3471"/>
    <property type="match status" value="1"/>
</dbReference>
<gene>
    <name evidence="2" type="ORF">K0O23_08475</name>
</gene>
<comment type="caution">
    <text evidence="2">The sequence shown here is derived from an EMBL/GenBank/DDBJ whole genome shotgun (WGS) entry which is preliminary data.</text>
</comment>
<keyword evidence="3" id="KW-1185">Reference proteome</keyword>
<protein>
    <submittedName>
        <fullName evidence="2">DUF3471 domain-containing protein</fullName>
    </submittedName>
</protein>
<reference evidence="2 3" key="1">
    <citation type="journal article" date="2016" name="Int. J. Syst. Evol. Microbiol.">
        <title>Pontibacter aydingkolensis sp. nov., isolated from soil of a salt lake.</title>
        <authorList>
            <person name="Osman G."/>
            <person name="Zhang T."/>
            <person name="Lou K."/>
            <person name="Gao Y."/>
            <person name="Chang W."/>
            <person name="Lin Q."/>
            <person name="Yang H.M."/>
            <person name="Huo X.D."/>
            <person name="Wang N."/>
        </authorList>
    </citation>
    <scope>NUCLEOTIDE SEQUENCE [LARGE SCALE GENOMIC DNA]</scope>
    <source>
        <strain evidence="2 3">KACC 19255</strain>
    </source>
</reference>
<evidence type="ECO:0000259" key="1">
    <source>
        <dbReference type="Pfam" id="PF11954"/>
    </source>
</evidence>
<organism evidence="2 3">
    <name type="scientific">Pontibacter aydingkolensis</name>
    <dbReference type="NCBI Taxonomy" id="1911536"/>
    <lineage>
        <taxon>Bacteria</taxon>
        <taxon>Pseudomonadati</taxon>
        <taxon>Bacteroidota</taxon>
        <taxon>Cytophagia</taxon>
        <taxon>Cytophagales</taxon>
        <taxon>Hymenobacteraceae</taxon>
        <taxon>Pontibacter</taxon>
    </lineage>
</organism>
<dbReference type="InterPro" id="IPR021860">
    <property type="entry name" value="Peptidase_S12_Pab87-rel_C"/>
</dbReference>
<feature type="domain" description="Peptidase S12 Pab87-related C-terminal" evidence="1">
    <location>
        <begin position="3"/>
        <end position="77"/>
    </location>
</feature>
<evidence type="ECO:0000313" key="2">
    <source>
        <dbReference type="EMBL" id="MBW7467102.1"/>
    </source>
</evidence>
<accession>A0ABS7CTE2</accession>
<proteinExistence type="predicted"/>
<dbReference type="EMBL" id="JAHYXK010000005">
    <property type="protein sequence ID" value="MBW7467102.1"/>
    <property type="molecule type" value="Genomic_DNA"/>
</dbReference>